<comment type="caution">
    <text evidence="2">The sequence shown here is derived from an EMBL/GenBank/DDBJ whole genome shotgun (WGS) entry which is preliminary data.</text>
</comment>
<accession>A0A017RXZ5</accession>
<evidence type="ECO:0000313" key="3">
    <source>
        <dbReference type="Proteomes" id="UP000019681"/>
    </source>
</evidence>
<dbReference type="STRING" id="1403537.Q428_03140"/>
<feature type="transmembrane region" description="Helical" evidence="1">
    <location>
        <begin position="12"/>
        <end position="27"/>
    </location>
</feature>
<dbReference type="RefSeq" id="WP_161633581.1">
    <property type="nucleotide sequence ID" value="NZ_AZQP01000006.1"/>
</dbReference>
<evidence type="ECO:0000256" key="1">
    <source>
        <dbReference type="SAM" id="Phobius"/>
    </source>
</evidence>
<dbReference type="Proteomes" id="UP000019681">
    <property type="component" value="Unassembled WGS sequence"/>
</dbReference>
<organism evidence="2 3">
    <name type="scientific">Fervidicella metallireducens AeB</name>
    <dbReference type="NCBI Taxonomy" id="1403537"/>
    <lineage>
        <taxon>Bacteria</taxon>
        <taxon>Bacillati</taxon>
        <taxon>Bacillota</taxon>
        <taxon>Clostridia</taxon>
        <taxon>Eubacteriales</taxon>
        <taxon>Clostridiaceae</taxon>
        <taxon>Fervidicella</taxon>
    </lineage>
</organism>
<keyword evidence="1" id="KW-0472">Membrane</keyword>
<proteinExistence type="predicted"/>
<protein>
    <submittedName>
        <fullName evidence="2">Uncharacterized protein</fullName>
    </submittedName>
</protein>
<name>A0A017RXZ5_9CLOT</name>
<reference evidence="2 3" key="1">
    <citation type="journal article" date="2014" name="Genome Announc.">
        <title>Draft Genome Sequence of Fervidicella metallireducens Strain AeBT, an Iron-Reducing Thermoanaerobe from the Great Artesian Basin.</title>
        <authorList>
            <person name="Patel B.K."/>
        </authorList>
    </citation>
    <scope>NUCLEOTIDE SEQUENCE [LARGE SCALE GENOMIC DNA]</scope>
    <source>
        <strain evidence="2 3">AeB</strain>
    </source>
</reference>
<gene>
    <name evidence="2" type="ORF">Q428_03140</name>
</gene>
<keyword evidence="3" id="KW-1185">Reference proteome</keyword>
<sequence length="53" mass="6112">MSKKCCKKRNGKILSFILIVVGIALIVCWMPLWLWFLIAGIILIVIGIDIYYK</sequence>
<dbReference type="EMBL" id="AZQP01000006">
    <property type="protein sequence ID" value="EYE89284.1"/>
    <property type="molecule type" value="Genomic_DNA"/>
</dbReference>
<evidence type="ECO:0000313" key="2">
    <source>
        <dbReference type="EMBL" id="EYE89284.1"/>
    </source>
</evidence>
<keyword evidence="1" id="KW-1133">Transmembrane helix</keyword>
<feature type="transmembrane region" description="Helical" evidence="1">
    <location>
        <begin position="33"/>
        <end position="52"/>
    </location>
</feature>
<dbReference type="AlphaFoldDB" id="A0A017RXZ5"/>
<keyword evidence="1" id="KW-0812">Transmembrane</keyword>